<evidence type="ECO:0000313" key="1">
    <source>
        <dbReference type="EMBL" id="KAI3750939.1"/>
    </source>
</evidence>
<sequence>MFVIIIIIINLCMLFQISNRSTKGQRDSQILFRPCGGAHVRWALKKERECALVLHNWKNARENFTKELDFVCADVIMLIIADFILVWLPAPTVSLRPPVAVSAGIVAKYFSGCPDNAFQVLISAKEEPYASILPAVDGLLKIHQRVINADVDPTHLPAGGTISSRLLVAATQAGNLIGKQGATIKTIQDSSNCIIRVLGKENLHVFALPDDSVVEMQMPSARPNQEMAPPQPWAAVAPPPQNFPMTAGAVMLTGGVYTLH</sequence>
<evidence type="ECO:0000313" key="2">
    <source>
        <dbReference type="Proteomes" id="UP001055811"/>
    </source>
</evidence>
<accession>A0ACB9DW39</accession>
<keyword evidence="2" id="KW-1185">Reference proteome</keyword>
<comment type="caution">
    <text evidence="1">The sequence shown here is derived from an EMBL/GenBank/DDBJ whole genome shotgun (WGS) entry which is preliminary data.</text>
</comment>
<reference evidence="1 2" key="2">
    <citation type="journal article" date="2022" name="Mol. Ecol. Resour.">
        <title>The genomes of chicory, endive, great burdock and yacon provide insights into Asteraceae paleo-polyploidization history and plant inulin production.</title>
        <authorList>
            <person name="Fan W."/>
            <person name="Wang S."/>
            <person name="Wang H."/>
            <person name="Wang A."/>
            <person name="Jiang F."/>
            <person name="Liu H."/>
            <person name="Zhao H."/>
            <person name="Xu D."/>
            <person name="Zhang Y."/>
        </authorList>
    </citation>
    <scope>NUCLEOTIDE SEQUENCE [LARGE SCALE GENOMIC DNA]</scope>
    <source>
        <strain evidence="2">cv. Punajuju</strain>
        <tissue evidence="1">Leaves</tissue>
    </source>
</reference>
<gene>
    <name evidence="1" type="ORF">L2E82_21865</name>
</gene>
<organism evidence="1 2">
    <name type="scientific">Cichorium intybus</name>
    <name type="common">Chicory</name>
    <dbReference type="NCBI Taxonomy" id="13427"/>
    <lineage>
        <taxon>Eukaryota</taxon>
        <taxon>Viridiplantae</taxon>
        <taxon>Streptophyta</taxon>
        <taxon>Embryophyta</taxon>
        <taxon>Tracheophyta</taxon>
        <taxon>Spermatophyta</taxon>
        <taxon>Magnoliopsida</taxon>
        <taxon>eudicotyledons</taxon>
        <taxon>Gunneridae</taxon>
        <taxon>Pentapetalae</taxon>
        <taxon>asterids</taxon>
        <taxon>campanulids</taxon>
        <taxon>Asterales</taxon>
        <taxon>Asteraceae</taxon>
        <taxon>Cichorioideae</taxon>
        <taxon>Cichorieae</taxon>
        <taxon>Cichoriinae</taxon>
        <taxon>Cichorium</taxon>
    </lineage>
</organism>
<dbReference type="Proteomes" id="UP001055811">
    <property type="component" value="Linkage Group LG04"/>
</dbReference>
<reference evidence="2" key="1">
    <citation type="journal article" date="2022" name="Mol. Ecol. Resour.">
        <title>The genomes of chicory, endive, great burdock and yacon provide insights into Asteraceae palaeo-polyploidization history and plant inulin production.</title>
        <authorList>
            <person name="Fan W."/>
            <person name="Wang S."/>
            <person name="Wang H."/>
            <person name="Wang A."/>
            <person name="Jiang F."/>
            <person name="Liu H."/>
            <person name="Zhao H."/>
            <person name="Xu D."/>
            <person name="Zhang Y."/>
        </authorList>
    </citation>
    <scope>NUCLEOTIDE SEQUENCE [LARGE SCALE GENOMIC DNA]</scope>
    <source>
        <strain evidence="2">cv. Punajuju</strain>
    </source>
</reference>
<name>A0ACB9DW39_CICIN</name>
<protein>
    <submittedName>
        <fullName evidence="1">Uncharacterized protein</fullName>
    </submittedName>
</protein>
<proteinExistence type="predicted"/>
<dbReference type="EMBL" id="CM042012">
    <property type="protein sequence ID" value="KAI3750939.1"/>
    <property type="molecule type" value="Genomic_DNA"/>
</dbReference>